<organism evidence="5 6">
    <name type="scientific">Periconia digitata</name>
    <dbReference type="NCBI Taxonomy" id="1303443"/>
    <lineage>
        <taxon>Eukaryota</taxon>
        <taxon>Fungi</taxon>
        <taxon>Dikarya</taxon>
        <taxon>Ascomycota</taxon>
        <taxon>Pezizomycotina</taxon>
        <taxon>Dothideomycetes</taxon>
        <taxon>Pleosporomycetidae</taxon>
        <taxon>Pleosporales</taxon>
        <taxon>Massarineae</taxon>
        <taxon>Periconiaceae</taxon>
        <taxon>Periconia</taxon>
    </lineage>
</organism>
<dbReference type="Proteomes" id="UP001152607">
    <property type="component" value="Unassembled WGS sequence"/>
</dbReference>
<feature type="binding site" evidence="3">
    <location>
        <position position="22"/>
    </location>
    <ligand>
        <name>a divalent metal cation</name>
        <dbReference type="ChEBI" id="CHEBI:60240"/>
    </ligand>
</feature>
<feature type="binding site" evidence="3">
    <location>
        <position position="168"/>
    </location>
    <ligand>
        <name>a divalent metal cation</name>
        <dbReference type="ChEBI" id="CHEBI:60240"/>
    </ligand>
</feature>
<dbReference type="Gene3D" id="2.120.10.30">
    <property type="entry name" value="TolB, C-terminal domain"/>
    <property type="match status" value="1"/>
</dbReference>
<feature type="binding site" evidence="3">
    <location>
        <position position="223"/>
    </location>
    <ligand>
        <name>a divalent metal cation</name>
        <dbReference type="ChEBI" id="CHEBI:60240"/>
    </ligand>
</feature>
<feature type="domain" description="SMP-30/Gluconolactonase/LRE-like region" evidence="4">
    <location>
        <begin position="20"/>
        <end position="278"/>
    </location>
</feature>
<name>A0A9W4UK45_9PLEO</name>
<evidence type="ECO:0000256" key="2">
    <source>
        <dbReference type="PIRSR" id="PIRSR605511-1"/>
    </source>
</evidence>
<evidence type="ECO:0000256" key="1">
    <source>
        <dbReference type="ARBA" id="ARBA00008853"/>
    </source>
</evidence>
<dbReference type="InterPro" id="IPR005511">
    <property type="entry name" value="SMP-30"/>
</dbReference>
<dbReference type="PRINTS" id="PR01790">
    <property type="entry name" value="SMP30FAMILY"/>
</dbReference>
<dbReference type="InterPro" id="IPR013658">
    <property type="entry name" value="SGL"/>
</dbReference>
<dbReference type="EMBL" id="CAOQHR010000006">
    <property type="protein sequence ID" value="CAI6336152.1"/>
    <property type="molecule type" value="Genomic_DNA"/>
</dbReference>
<dbReference type="SUPFAM" id="SSF63829">
    <property type="entry name" value="Calcium-dependent phosphotriesterase"/>
    <property type="match status" value="1"/>
</dbReference>
<protein>
    <recommendedName>
        <fullName evidence="4">SMP-30/Gluconolactonase/LRE-like region domain-containing protein</fullName>
    </recommendedName>
</protein>
<comment type="similarity">
    <text evidence="1">Belongs to the SMP-30/CGR1 family.</text>
</comment>
<gene>
    <name evidence="5" type="ORF">PDIGIT_LOCUS9244</name>
</gene>
<feature type="active site" description="Proton donor/acceptor" evidence="2">
    <location>
        <position position="223"/>
    </location>
</feature>
<reference evidence="5" key="1">
    <citation type="submission" date="2023-01" db="EMBL/GenBank/DDBJ databases">
        <authorList>
            <person name="Van Ghelder C."/>
            <person name="Rancurel C."/>
        </authorList>
    </citation>
    <scope>NUCLEOTIDE SEQUENCE</scope>
    <source>
        <strain evidence="5">CNCM I-4278</strain>
    </source>
</reference>
<dbReference type="InterPro" id="IPR011042">
    <property type="entry name" value="6-blade_b-propeller_TolB-like"/>
</dbReference>
<comment type="caution">
    <text evidence="5">The sequence shown here is derived from an EMBL/GenBank/DDBJ whole genome shotgun (WGS) entry which is preliminary data.</text>
</comment>
<proteinExistence type="inferred from homology"/>
<keyword evidence="3" id="KW-0479">Metal-binding</keyword>
<dbReference type="PANTHER" id="PTHR10907:SF47">
    <property type="entry name" value="REGUCALCIN"/>
    <property type="match status" value="1"/>
</dbReference>
<dbReference type="GO" id="GO:0005509">
    <property type="term" value="F:calcium ion binding"/>
    <property type="evidence" value="ECO:0007669"/>
    <property type="project" value="TreeGrafter"/>
</dbReference>
<evidence type="ECO:0000313" key="5">
    <source>
        <dbReference type="EMBL" id="CAI6336152.1"/>
    </source>
</evidence>
<comment type="cofactor">
    <cofactor evidence="3">
        <name>Zn(2+)</name>
        <dbReference type="ChEBI" id="CHEBI:29105"/>
    </cofactor>
    <text evidence="3">Binds 1 divalent metal cation per subunit.</text>
</comment>
<keyword evidence="6" id="KW-1185">Reference proteome</keyword>
<dbReference type="PANTHER" id="PTHR10907">
    <property type="entry name" value="REGUCALCIN"/>
    <property type="match status" value="1"/>
</dbReference>
<dbReference type="AlphaFoldDB" id="A0A9W4UK45"/>
<feature type="binding site" evidence="3">
    <location>
        <position position="117"/>
    </location>
    <ligand>
        <name>substrate</name>
    </ligand>
</feature>
<feature type="binding site" evidence="3">
    <location>
        <position position="119"/>
    </location>
    <ligand>
        <name>substrate</name>
    </ligand>
</feature>
<evidence type="ECO:0000313" key="6">
    <source>
        <dbReference type="Proteomes" id="UP001152607"/>
    </source>
</evidence>
<dbReference type="OrthoDB" id="423498at2759"/>
<keyword evidence="3" id="KW-0862">Zinc</keyword>
<dbReference type="GO" id="GO:0004341">
    <property type="term" value="F:gluconolactonase activity"/>
    <property type="evidence" value="ECO:0007669"/>
    <property type="project" value="TreeGrafter"/>
</dbReference>
<evidence type="ECO:0000259" key="4">
    <source>
        <dbReference type="Pfam" id="PF08450"/>
    </source>
</evidence>
<evidence type="ECO:0000256" key="3">
    <source>
        <dbReference type="PIRSR" id="PIRSR605511-2"/>
    </source>
</evidence>
<sequence length="329" mass="36173">MVEVKKYEIKEPWLKLNCSLGEAPFYEESTNTLRFLDVEKQRIHSVSLSEGPSSHKVIAETDISMGCTADIEGNSTHFIFGGKYGYGICNRSTGAYSWVKKVWSDEEHAAGKPNKFRGNDGAVDSQGRFWCGFMFDPLVTDMNNQGAVFRLDSDGSLHRPLSDITIPNGTTWNKKDDTMYFADSPFKTIYAFDYSASTGAVSNRRPFFVMPEDNRYGEDAVPDGHCIDEEGFMWTALHGGSRVLRISPDGEVVAEIKVPTLQPTCPCFCGTELLITSAGGTSGEDGKGVDEFAGSVFRIDVGVRGLKRFKWKGGVDVEGGMKDGQVVAE</sequence>
<dbReference type="Pfam" id="PF08450">
    <property type="entry name" value="SGL"/>
    <property type="match status" value="1"/>
</dbReference>
<accession>A0A9W4UK45</accession>